<comment type="caution">
    <text evidence="1">The sequence shown here is derived from an EMBL/GenBank/DDBJ whole genome shotgun (WGS) entry which is preliminary data.</text>
</comment>
<dbReference type="Proteomes" id="UP000784294">
    <property type="component" value="Unassembled WGS sequence"/>
</dbReference>
<name>A0A448WT26_9PLAT</name>
<dbReference type="EMBL" id="CAAALY010041904">
    <property type="protein sequence ID" value="VEL19518.1"/>
    <property type="molecule type" value="Genomic_DNA"/>
</dbReference>
<protein>
    <submittedName>
        <fullName evidence="1">Uncharacterized protein</fullName>
    </submittedName>
</protein>
<reference evidence="1" key="1">
    <citation type="submission" date="2018-11" db="EMBL/GenBank/DDBJ databases">
        <authorList>
            <consortium name="Pathogen Informatics"/>
        </authorList>
    </citation>
    <scope>NUCLEOTIDE SEQUENCE</scope>
</reference>
<sequence length="94" mass="10276">MSRTDLVQGNYSILQLHLYTEPGRGSREGGTEKVRQNMTYPFRPIGVVLRQQVVKSCQFDTVEALCRGIDVLATCCRGDAKDPFARGEAAGGIA</sequence>
<evidence type="ECO:0000313" key="1">
    <source>
        <dbReference type="EMBL" id="VEL19518.1"/>
    </source>
</evidence>
<organism evidence="1 2">
    <name type="scientific">Protopolystoma xenopodis</name>
    <dbReference type="NCBI Taxonomy" id="117903"/>
    <lineage>
        <taxon>Eukaryota</taxon>
        <taxon>Metazoa</taxon>
        <taxon>Spiralia</taxon>
        <taxon>Lophotrochozoa</taxon>
        <taxon>Platyhelminthes</taxon>
        <taxon>Monogenea</taxon>
        <taxon>Polyopisthocotylea</taxon>
        <taxon>Polystomatidea</taxon>
        <taxon>Polystomatidae</taxon>
        <taxon>Protopolystoma</taxon>
    </lineage>
</organism>
<evidence type="ECO:0000313" key="2">
    <source>
        <dbReference type="Proteomes" id="UP000784294"/>
    </source>
</evidence>
<dbReference type="AlphaFoldDB" id="A0A448WT26"/>
<accession>A0A448WT26</accession>
<gene>
    <name evidence="1" type="ORF">PXEA_LOCUS12958</name>
</gene>
<keyword evidence="2" id="KW-1185">Reference proteome</keyword>
<proteinExistence type="predicted"/>